<dbReference type="Pfam" id="PF13531">
    <property type="entry name" value="SBP_bac_11"/>
    <property type="match status" value="1"/>
</dbReference>
<keyword evidence="2" id="KW-0479">Metal-binding</keyword>
<dbReference type="InterPro" id="IPR005950">
    <property type="entry name" value="ModA"/>
</dbReference>
<protein>
    <submittedName>
        <fullName evidence="5">Substrate-binding domain-containing protein</fullName>
    </submittedName>
</protein>
<proteinExistence type="inferred from homology"/>
<gene>
    <name evidence="5" type="ORF">NR989_01150</name>
</gene>
<dbReference type="RefSeq" id="WP_275595137.1">
    <property type="nucleotide sequence ID" value="NZ_CP102381.1"/>
</dbReference>
<evidence type="ECO:0000256" key="2">
    <source>
        <dbReference type="ARBA" id="ARBA00022723"/>
    </source>
</evidence>
<name>A0ABY8CDW3_9GAMM</name>
<evidence type="ECO:0000313" key="6">
    <source>
        <dbReference type="Proteomes" id="UP001222275"/>
    </source>
</evidence>
<evidence type="ECO:0000256" key="4">
    <source>
        <dbReference type="SAM" id="SignalP"/>
    </source>
</evidence>
<sequence>MRKALILVYLSILFVTGCSSSEPENSTTETDLTIYSGITMIRPLSVLVREFEDKHDIKIAIKQGASGYLYEAIKTEQKGDLFFPGSDSYRIKSQNAGEKLLLENVFVGFNRIAIVVAKDNPKNLTNDIAQLTDPKYSVVLAAPESSAIGRNAKAVLDKAGLTEAVYDNATYFTTDSHRIFRAIELKHADIALNWYATTKWPETEDVMDAILLPKEIAPSKRLEINLLSFSKNPNLAIEFMNYASSKHGLETFADYGFLTEQELATAISNIKPLSKRIK</sequence>
<dbReference type="PANTHER" id="PTHR30632:SF0">
    <property type="entry name" value="SULFATE-BINDING PROTEIN"/>
    <property type="match status" value="1"/>
</dbReference>
<evidence type="ECO:0000256" key="1">
    <source>
        <dbReference type="ARBA" id="ARBA00009175"/>
    </source>
</evidence>
<keyword evidence="6" id="KW-1185">Reference proteome</keyword>
<reference evidence="5 6" key="1">
    <citation type="submission" date="2022-06" db="EMBL/GenBank/DDBJ databases">
        <title>Thiomicrohabdus sp. nov, an obligately chemolithoautotrophic, sulfur-oxidizing bacterium isolated from beach of Guanyin Mountain. Amoy.</title>
        <authorList>
            <person name="Zhu H."/>
        </authorList>
    </citation>
    <scope>NUCLEOTIDE SEQUENCE [LARGE SCALE GENOMIC DNA]</scope>
    <source>
        <strain evidence="5 6">XGS-01</strain>
    </source>
</reference>
<dbReference type="PANTHER" id="PTHR30632">
    <property type="entry name" value="MOLYBDATE-BINDING PERIPLASMIC PROTEIN"/>
    <property type="match status" value="1"/>
</dbReference>
<feature type="signal peptide" evidence="4">
    <location>
        <begin position="1"/>
        <end position="20"/>
    </location>
</feature>
<dbReference type="PIRSF" id="PIRSF004846">
    <property type="entry name" value="ModA"/>
    <property type="match status" value="1"/>
</dbReference>
<dbReference type="Proteomes" id="UP001222275">
    <property type="component" value="Chromosome"/>
</dbReference>
<dbReference type="SUPFAM" id="SSF53850">
    <property type="entry name" value="Periplasmic binding protein-like II"/>
    <property type="match status" value="1"/>
</dbReference>
<dbReference type="PROSITE" id="PS51257">
    <property type="entry name" value="PROKAR_LIPOPROTEIN"/>
    <property type="match status" value="1"/>
</dbReference>
<keyword evidence="3 4" id="KW-0732">Signal</keyword>
<accession>A0ABY8CDW3</accession>
<dbReference type="Gene3D" id="3.40.190.10">
    <property type="entry name" value="Periplasmic binding protein-like II"/>
    <property type="match status" value="2"/>
</dbReference>
<evidence type="ECO:0000313" key="5">
    <source>
        <dbReference type="EMBL" id="WEJ62880.1"/>
    </source>
</evidence>
<dbReference type="EMBL" id="CP102381">
    <property type="protein sequence ID" value="WEJ62880.1"/>
    <property type="molecule type" value="Genomic_DNA"/>
</dbReference>
<evidence type="ECO:0000256" key="3">
    <source>
        <dbReference type="ARBA" id="ARBA00022729"/>
    </source>
</evidence>
<dbReference type="InterPro" id="IPR050682">
    <property type="entry name" value="ModA/WtpA"/>
</dbReference>
<feature type="chain" id="PRO_5045426578" evidence="4">
    <location>
        <begin position="21"/>
        <end position="278"/>
    </location>
</feature>
<comment type="similarity">
    <text evidence="1">Belongs to the bacterial solute-binding protein ModA family.</text>
</comment>
<organism evidence="5 6">
    <name type="scientific">Thiomicrorhabdus lithotrophica</name>
    <dbReference type="NCBI Taxonomy" id="2949997"/>
    <lineage>
        <taxon>Bacteria</taxon>
        <taxon>Pseudomonadati</taxon>
        <taxon>Pseudomonadota</taxon>
        <taxon>Gammaproteobacteria</taxon>
        <taxon>Thiotrichales</taxon>
        <taxon>Piscirickettsiaceae</taxon>
        <taxon>Thiomicrorhabdus</taxon>
    </lineage>
</organism>